<feature type="compositionally biased region" description="Low complexity" evidence="1">
    <location>
        <begin position="59"/>
        <end position="71"/>
    </location>
</feature>
<dbReference type="RefSeq" id="WP_089514861.1">
    <property type="nucleotide sequence ID" value="NZ_NJGG01000001.1"/>
</dbReference>
<keyword evidence="3" id="KW-1185">Reference proteome</keyword>
<protein>
    <submittedName>
        <fullName evidence="2">Uncharacterized protein</fullName>
    </submittedName>
</protein>
<dbReference type="Proteomes" id="UP000215188">
    <property type="component" value="Unassembled WGS sequence"/>
</dbReference>
<organism evidence="2 3">
    <name type="scientific">Polynucleobacter cosmopolitanus</name>
    <dbReference type="NCBI Taxonomy" id="351345"/>
    <lineage>
        <taxon>Bacteria</taxon>
        <taxon>Pseudomonadati</taxon>
        <taxon>Pseudomonadota</taxon>
        <taxon>Betaproteobacteria</taxon>
        <taxon>Burkholderiales</taxon>
        <taxon>Burkholderiaceae</taxon>
        <taxon>Polynucleobacter</taxon>
    </lineage>
</organism>
<proteinExistence type="predicted"/>
<dbReference type="AlphaFoldDB" id="A0A229FV51"/>
<evidence type="ECO:0000256" key="1">
    <source>
        <dbReference type="SAM" id="MobiDB-lite"/>
    </source>
</evidence>
<name>A0A229FV51_9BURK</name>
<evidence type="ECO:0000313" key="3">
    <source>
        <dbReference type="Proteomes" id="UP000215188"/>
    </source>
</evidence>
<sequence length="79" mass="8558">MSKKLKAALIIAISVVILLALQINANSFRAQSHINSWVETASQGSTTSTQENDQIKIFSPAQSVQSNSSSPDLVDKSRR</sequence>
<dbReference type="EMBL" id="NJGG01000001">
    <property type="protein sequence ID" value="OXL15824.1"/>
    <property type="molecule type" value="Genomic_DNA"/>
</dbReference>
<comment type="caution">
    <text evidence="2">The sequence shown here is derived from an EMBL/GenBank/DDBJ whole genome shotgun (WGS) entry which is preliminary data.</text>
</comment>
<reference evidence="2 3" key="1">
    <citation type="submission" date="2017-06" db="EMBL/GenBank/DDBJ databases">
        <title>Reclassification of a Polynucleobacter cosmopolitanus strain isolated from tropical Lake Victoria as Polynucleobacter victoriensis comb. nov.</title>
        <authorList>
            <person name="Hahn M.W."/>
        </authorList>
    </citation>
    <scope>NUCLEOTIDE SEQUENCE [LARGE SCALE GENOMIC DNA]</scope>
    <source>
        <strain evidence="2 3">MWH-MoIso2</strain>
    </source>
</reference>
<accession>A0A229FV51</accession>
<gene>
    <name evidence="2" type="ORF">AOC33_01620</name>
</gene>
<feature type="region of interest" description="Disordered" evidence="1">
    <location>
        <begin position="57"/>
        <end position="79"/>
    </location>
</feature>
<evidence type="ECO:0000313" key="2">
    <source>
        <dbReference type="EMBL" id="OXL15824.1"/>
    </source>
</evidence>